<evidence type="ECO:0000313" key="1">
    <source>
        <dbReference type="EMBL" id="KAJ7334878.1"/>
    </source>
</evidence>
<protein>
    <submittedName>
        <fullName evidence="1">Uncharacterized protein</fullName>
    </submittedName>
</protein>
<dbReference type="EMBL" id="JARIHO010000032">
    <property type="protein sequence ID" value="KAJ7334878.1"/>
    <property type="molecule type" value="Genomic_DNA"/>
</dbReference>
<reference evidence="1" key="1">
    <citation type="submission" date="2023-03" db="EMBL/GenBank/DDBJ databases">
        <title>Massive genome expansion in bonnet fungi (Mycena s.s.) driven by repeated elements and novel gene families across ecological guilds.</title>
        <authorList>
            <consortium name="Lawrence Berkeley National Laboratory"/>
            <person name="Harder C.B."/>
            <person name="Miyauchi S."/>
            <person name="Viragh M."/>
            <person name="Kuo A."/>
            <person name="Thoen E."/>
            <person name="Andreopoulos B."/>
            <person name="Lu D."/>
            <person name="Skrede I."/>
            <person name="Drula E."/>
            <person name="Henrissat B."/>
            <person name="Morin E."/>
            <person name="Kohler A."/>
            <person name="Barry K."/>
            <person name="LaButti K."/>
            <person name="Morin E."/>
            <person name="Salamov A."/>
            <person name="Lipzen A."/>
            <person name="Mereny Z."/>
            <person name="Hegedus B."/>
            <person name="Baldrian P."/>
            <person name="Stursova M."/>
            <person name="Weitz H."/>
            <person name="Taylor A."/>
            <person name="Grigoriev I.V."/>
            <person name="Nagy L.G."/>
            <person name="Martin F."/>
            <person name="Kauserud H."/>
        </authorList>
    </citation>
    <scope>NUCLEOTIDE SEQUENCE</scope>
    <source>
        <strain evidence="1">CBHHK002</strain>
    </source>
</reference>
<name>A0AAD6ZR25_9AGAR</name>
<sequence>MAAVLSGVDMITSLQTDMLAQPKGDSVGLLVPSKGMQLADLADEQMQYVLIDDEIFLHAAMQRKLHTYAIRWCRVSVLKSTAASPPDAATCLCLINAPRRQRG</sequence>
<proteinExistence type="predicted"/>
<dbReference type="AlphaFoldDB" id="A0AAD6ZR25"/>
<keyword evidence="2" id="KW-1185">Reference proteome</keyword>
<evidence type="ECO:0000313" key="2">
    <source>
        <dbReference type="Proteomes" id="UP001218218"/>
    </source>
</evidence>
<gene>
    <name evidence="1" type="ORF">DFH08DRAFT_813913</name>
</gene>
<dbReference type="Proteomes" id="UP001218218">
    <property type="component" value="Unassembled WGS sequence"/>
</dbReference>
<comment type="caution">
    <text evidence="1">The sequence shown here is derived from an EMBL/GenBank/DDBJ whole genome shotgun (WGS) entry which is preliminary data.</text>
</comment>
<accession>A0AAD6ZR25</accession>
<organism evidence="1 2">
    <name type="scientific">Mycena albidolilacea</name>
    <dbReference type="NCBI Taxonomy" id="1033008"/>
    <lineage>
        <taxon>Eukaryota</taxon>
        <taxon>Fungi</taxon>
        <taxon>Dikarya</taxon>
        <taxon>Basidiomycota</taxon>
        <taxon>Agaricomycotina</taxon>
        <taxon>Agaricomycetes</taxon>
        <taxon>Agaricomycetidae</taxon>
        <taxon>Agaricales</taxon>
        <taxon>Marasmiineae</taxon>
        <taxon>Mycenaceae</taxon>
        <taxon>Mycena</taxon>
    </lineage>
</organism>